<organism evidence="3">
    <name type="scientific">Gongylonema pulchrum</name>
    <dbReference type="NCBI Taxonomy" id="637853"/>
    <lineage>
        <taxon>Eukaryota</taxon>
        <taxon>Metazoa</taxon>
        <taxon>Ecdysozoa</taxon>
        <taxon>Nematoda</taxon>
        <taxon>Chromadorea</taxon>
        <taxon>Rhabditida</taxon>
        <taxon>Spirurina</taxon>
        <taxon>Spiruromorpha</taxon>
        <taxon>Spiruroidea</taxon>
        <taxon>Gongylonematidae</taxon>
        <taxon>Gongylonema</taxon>
    </lineage>
</organism>
<evidence type="ECO:0000313" key="1">
    <source>
        <dbReference type="EMBL" id="VDN35160.1"/>
    </source>
</evidence>
<dbReference type="WBParaSite" id="GPUH_0002005701-mRNA-1">
    <property type="protein sequence ID" value="GPUH_0002005701-mRNA-1"/>
    <property type="gene ID" value="GPUH_0002005701"/>
</dbReference>
<dbReference type="AlphaFoldDB" id="A0A183EGE1"/>
<evidence type="ECO:0000313" key="2">
    <source>
        <dbReference type="Proteomes" id="UP000271098"/>
    </source>
</evidence>
<dbReference type="EMBL" id="UYRT01089647">
    <property type="protein sequence ID" value="VDN35160.1"/>
    <property type="molecule type" value="Genomic_DNA"/>
</dbReference>
<name>A0A183EGE1_9BILA</name>
<evidence type="ECO:0000313" key="3">
    <source>
        <dbReference type="WBParaSite" id="GPUH_0002005701-mRNA-1"/>
    </source>
</evidence>
<sequence length="86" mass="8494">MGCGSWSWGCGVGMMGWGGYGMGMLGYGGYGYGAPFGLGGYGDLYALEAQSELLGGLPGIDAYAGLGYGGFGYGGGYGYGITPLLG</sequence>
<dbReference type="Proteomes" id="UP000271098">
    <property type="component" value="Unassembled WGS sequence"/>
</dbReference>
<reference evidence="3" key="1">
    <citation type="submission" date="2016-06" db="UniProtKB">
        <authorList>
            <consortium name="WormBaseParasite"/>
        </authorList>
    </citation>
    <scope>IDENTIFICATION</scope>
</reference>
<proteinExistence type="predicted"/>
<accession>A0A183EGE1</accession>
<protein>
    <submittedName>
        <fullName evidence="3">Glycine rich superfamily member</fullName>
    </submittedName>
</protein>
<keyword evidence="2" id="KW-1185">Reference proteome</keyword>
<gene>
    <name evidence="1" type="ORF">GPUH_LOCUS20033</name>
</gene>
<reference evidence="1 2" key="2">
    <citation type="submission" date="2018-11" db="EMBL/GenBank/DDBJ databases">
        <authorList>
            <consortium name="Pathogen Informatics"/>
        </authorList>
    </citation>
    <scope>NUCLEOTIDE SEQUENCE [LARGE SCALE GENOMIC DNA]</scope>
</reference>